<evidence type="ECO:0000256" key="5">
    <source>
        <dbReference type="ARBA" id="ARBA00022679"/>
    </source>
</evidence>
<organism evidence="13 14">
    <name type="scientific">Globodera rostochiensis</name>
    <name type="common">Golden nematode worm</name>
    <name type="synonym">Heterodera rostochiensis</name>
    <dbReference type="NCBI Taxonomy" id="31243"/>
    <lineage>
        <taxon>Eukaryota</taxon>
        <taxon>Metazoa</taxon>
        <taxon>Ecdysozoa</taxon>
        <taxon>Nematoda</taxon>
        <taxon>Chromadorea</taxon>
        <taxon>Rhabditida</taxon>
        <taxon>Tylenchina</taxon>
        <taxon>Tylenchomorpha</taxon>
        <taxon>Tylenchoidea</taxon>
        <taxon>Heteroderidae</taxon>
        <taxon>Heteroderinae</taxon>
        <taxon>Globodera</taxon>
    </lineage>
</organism>
<feature type="domain" description="SET" evidence="11">
    <location>
        <begin position="468"/>
        <end position="587"/>
    </location>
</feature>
<evidence type="ECO:0000256" key="9">
    <source>
        <dbReference type="ARBA" id="ARBA00022833"/>
    </source>
</evidence>
<dbReference type="SMART" id="SM00249">
    <property type="entry name" value="PHD"/>
    <property type="match status" value="3"/>
</dbReference>
<feature type="domain" description="Post-SET" evidence="12">
    <location>
        <begin position="594"/>
        <end position="610"/>
    </location>
</feature>
<keyword evidence="9" id="KW-0862">Zinc</keyword>
<name>A0A914GY99_GLORO</name>
<dbReference type="GO" id="GO:0008270">
    <property type="term" value="F:zinc ion binding"/>
    <property type="evidence" value="ECO:0007669"/>
    <property type="project" value="UniProtKB-KW"/>
</dbReference>
<keyword evidence="6" id="KW-0949">S-adenosyl-L-methionine</keyword>
<dbReference type="SMART" id="SM00317">
    <property type="entry name" value="SET"/>
    <property type="match status" value="1"/>
</dbReference>
<evidence type="ECO:0000256" key="6">
    <source>
        <dbReference type="ARBA" id="ARBA00022691"/>
    </source>
</evidence>
<dbReference type="InterPro" id="IPR001214">
    <property type="entry name" value="SET_dom"/>
</dbReference>
<evidence type="ECO:0000259" key="11">
    <source>
        <dbReference type="PROSITE" id="PS50280"/>
    </source>
</evidence>
<proteinExistence type="predicted"/>
<evidence type="ECO:0000256" key="2">
    <source>
        <dbReference type="ARBA" id="ARBA00004286"/>
    </source>
</evidence>
<evidence type="ECO:0000256" key="8">
    <source>
        <dbReference type="ARBA" id="ARBA00022771"/>
    </source>
</evidence>
<evidence type="ECO:0000313" key="13">
    <source>
        <dbReference type="Proteomes" id="UP000887572"/>
    </source>
</evidence>
<dbReference type="InterPro" id="IPR003616">
    <property type="entry name" value="Post-SET_dom"/>
</dbReference>
<evidence type="ECO:0000256" key="7">
    <source>
        <dbReference type="ARBA" id="ARBA00022723"/>
    </source>
</evidence>
<keyword evidence="4" id="KW-0489">Methyltransferase</keyword>
<reference evidence="14" key="1">
    <citation type="submission" date="2022-11" db="UniProtKB">
        <authorList>
            <consortium name="WormBaseParasite"/>
        </authorList>
    </citation>
    <scope>IDENTIFICATION</scope>
</reference>
<dbReference type="PROSITE" id="PS50868">
    <property type="entry name" value="POST_SET"/>
    <property type="match status" value="1"/>
</dbReference>
<keyword evidence="10" id="KW-0539">Nucleus</keyword>
<evidence type="ECO:0000256" key="1">
    <source>
        <dbReference type="ARBA" id="ARBA00004123"/>
    </source>
</evidence>
<protein>
    <submittedName>
        <fullName evidence="14">Histone-lysine N-methyltransferase</fullName>
    </submittedName>
</protein>
<keyword evidence="13" id="KW-1185">Reference proteome</keyword>
<comment type="subcellular location">
    <subcellularLocation>
        <location evidence="2">Chromosome</location>
    </subcellularLocation>
    <subcellularLocation>
        <location evidence="1">Nucleus</location>
    </subcellularLocation>
</comment>
<keyword evidence="7" id="KW-0479">Metal-binding</keyword>
<keyword evidence="3" id="KW-0158">Chromosome</keyword>
<dbReference type="Pfam" id="PF00856">
    <property type="entry name" value="SET"/>
    <property type="match status" value="1"/>
</dbReference>
<dbReference type="Gene3D" id="2.170.270.10">
    <property type="entry name" value="SET domain"/>
    <property type="match status" value="1"/>
</dbReference>
<dbReference type="InterPro" id="IPR046341">
    <property type="entry name" value="SET_dom_sf"/>
</dbReference>
<dbReference type="InterPro" id="IPR001965">
    <property type="entry name" value="Znf_PHD"/>
</dbReference>
<evidence type="ECO:0000256" key="10">
    <source>
        <dbReference type="ARBA" id="ARBA00023242"/>
    </source>
</evidence>
<evidence type="ECO:0000313" key="14">
    <source>
        <dbReference type="WBParaSite" id="Gr19_v10_g12316.t1"/>
    </source>
</evidence>
<accession>A0A914GY99</accession>
<keyword evidence="5" id="KW-0808">Transferase</keyword>
<dbReference type="AlphaFoldDB" id="A0A914GY99"/>
<keyword evidence="8" id="KW-0863">Zinc-finger</keyword>
<dbReference type="WBParaSite" id="Gr19_v10_g12316.t1">
    <property type="protein sequence ID" value="Gr19_v10_g12316.t1"/>
    <property type="gene ID" value="Gr19_v10_g12316"/>
</dbReference>
<sequence>MQGSSLSADEKFHVLMSKNAELLKKKLNGREDEFILPKMLLGKLTKPKNSKGKNIWQREFPVYVADAARKFEIHRISGSYAVHRDLFPKRRRGEFCYLCGVCNGAELTKCSVSGCPTRFHLSCARNSTLGGYTHKFMQRRSERPGLMCSRHHCTACFSDLNRSRCFAGSFLITCNQCELAWHRDCIPCGCSIDSKNEITCPRHVAFPDHPTYHLQHCAYCQQKPESTAELIKCTNCFRSAHLKCYNESELRQSEPADVQDEQRPVICHWCEMFDFVRYGDYAMGRFSRQWWYPCQTVSNDEFPEKNNPLLGSVGYLCVKWLPYKGKIFYNLLSHNRIIVMTDRDYFFVNEAHTSDIFDEWKEAQKCMIQNSSQNRPLKQDQIPDKAMSNGHRMIKQIQRNQYFKMELRTQNDRLLVPDFCNCPNGPDRCGPSTNCINRTLLQECPKGCGEDFKLGCANRRLSEGNNCIKVEIKYFPGKGYGAVALEEVPANGFVGEYVGEVISNEEGLLRVERIADLQSHEAQYYIMKLDERRSIDAQFYGNDMRFVNHSCSPNCMIQQIQSGFDVHLVLVAKKDISVGEELSFDYNMQADGRLVPKCHCGAPNCTGVLSADKSANLKMVDDWKGKENEGTINTKTAHRTASLPVRKLKTHTETKWET</sequence>
<dbReference type="PROSITE" id="PS50280">
    <property type="entry name" value="SET"/>
    <property type="match status" value="1"/>
</dbReference>
<evidence type="ECO:0000256" key="4">
    <source>
        <dbReference type="ARBA" id="ARBA00022603"/>
    </source>
</evidence>
<dbReference type="GO" id="GO:0005634">
    <property type="term" value="C:nucleus"/>
    <property type="evidence" value="ECO:0007669"/>
    <property type="project" value="UniProtKB-SubCell"/>
</dbReference>
<evidence type="ECO:0000259" key="12">
    <source>
        <dbReference type="PROSITE" id="PS50868"/>
    </source>
</evidence>
<dbReference type="PANTHER" id="PTHR22884">
    <property type="entry name" value="SET DOMAIN PROTEINS"/>
    <property type="match status" value="1"/>
</dbReference>
<dbReference type="SUPFAM" id="SSF82199">
    <property type="entry name" value="SET domain"/>
    <property type="match status" value="1"/>
</dbReference>
<evidence type="ECO:0000256" key="3">
    <source>
        <dbReference type="ARBA" id="ARBA00022454"/>
    </source>
</evidence>
<dbReference type="InterPro" id="IPR050777">
    <property type="entry name" value="SET2_Histone-Lys_MeTrsfase"/>
</dbReference>
<dbReference type="GO" id="GO:0005694">
    <property type="term" value="C:chromosome"/>
    <property type="evidence" value="ECO:0007669"/>
    <property type="project" value="UniProtKB-SubCell"/>
</dbReference>
<dbReference type="GO" id="GO:0032259">
    <property type="term" value="P:methylation"/>
    <property type="evidence" value="ECO:0007669"/>
    <property type="project" value="UniProtKB-KW"/>
</dbReference>
<dbReference type="GO" id="GO:0008168">
    <property type="term" value="F:methyltransferase activity"/>
    <property type="evidence" value="ECO:0007669"/>
    <property type="project" value="UniProtKB-KW"/>
</dbReference>
<dbReference type="Proteomes" id="UP000887572">
    <property type="component" value="Unplaced"/>
</dbReference>